<evidence type="ECO:0000313" key="2">
    <source>
        <dbReference type="EMBL" id="SDI33039.1"/>
    </source>
</evidence>
<keyword evidence="1" id="KW-1133">Transmembrane helix</keyword>
<name>A0A1G8JP09_9ACTN</name>
<dbReference type="STRING" id="633440.SAMN05421869_105146"/>
<dbReference type="RefSeq" id="WP_090931167.1">
    <property type="nucleotide sequence ID" value="NZ_FNDJ01000005.1"/>
</dbReference>
<proteinExistence type="predicted"/>
<accession>A0A1G8JP09</accession>
<sequence>MTGFLAELGKKVAERWVALLVLPGLVFTAVAVTAVLLGQRNWADTGLLWRRLLDLTATLGGPRQADLVRTALLLIALLAASTGSAFVARALAGPVENLLAGNWPRVARPLADALTRRRGRAWHRLRQRYRDAEDSADHSRLGELAEARNAVALTEPRWPTWTGDRLHAPGTRVRKQYGLDLGAAWPRLWLLLPDSAREPLTESRQRLDEATALGGWGVLYTALGAVWWPSAVLGLCVGLVAWRRAREAAEVYAELVEATVDVYLDDLLERFDDETRPIRPGRGRTISERFRKST</sequence>
<evidence type="ECO:0008006" key="4">
    <source>
        <dbReference type="Google" id="ProtNLM"/>
    </source>
</evidence>
<keyword evidence="3" id="KW-1185">Reference proteome</keyword>
<evidence type="ECO:0000313" key="3">
    <source>
        <dbReference type="Proteomes" id="UP000199202"/>
    </source>
</evidence>
<feature type="transmembrane region" description="Helical" evidence="1">
    <location>
        <begin position="218"/>
        <end position="242"/>
    </location>
</feature>
<keyword evidence="1" id="KW-0812">Transmembrane</keyword>
<dbReference type="OrthoDB" id="529448at2"/>
<reference evidence="2 3" key="1">
    <citation type="submission" date="2016-10" db="EMBL/GenBank/DDBJ databases">
        <authorList>
            <person name="de Groot N.N."/>
        </authorList>
    </citation>
    <scope>NUCLEOTIDE SEQUENCE [LARGE SCALE GENOMIC DNA]</scope>
    <source>
        <strain evidence="2 3">CGMCC 4.6533</strain>
    </source>
</reference>
<feature type="transmembrane region" description="Helical" evidence="1">
    <location>
        <begin position="16"/>
        <end position="37"/>
    </location>
</feature>
<dbReference type="AlphaFoldDB" id="A0A1G8JP09"/>
<gene>
    <name evidence="2" type="ORF">SAMN05421869_105146</name>
</gene>
<dbReference type="EMBL" id="FNDJ01000005">
    <property type="protein sequence ID" value="SDI33039.1"/>
    <property type="molecule type" value="Genomic_DNA"/>
</dbReference>
<dbReference type="Proteomes" id="UP000199202">
    <property type="component" value="Unassembled WGS sequence"/>
</dbReference>
<feature type="transmembrane region" description="Helical" evidence="1">
    <location>
        <begin position="71"/>
        <end position="92"/>
    </location>
</feature>
<evidence type="ECO:0000256" key="1">
    <source>
        <dbReference type="SAM" id="Phobius"/>
    </source>
</evidence>
<organism evidence="2 3">
    <name type="scientific">Nonomuraea jiangxiensis</name>
    <dbReference type="NCBI Taxonomy" id="633440"/>
    <lineage>
        <taxon>Bacteria</taxon>
        <taxon>Bacillati</taxon>
        <taxon>Actinomycetota</taxon>
        <taxon>Actinomycetes</taxon>
        <taxon>Streptosporangiales</taxon>
        <taxon>Streptosporangiaceae</taxon>
        <taxon>Nonomuraea</taxon>
    </lineage>
</organism>
<protein>
    <recommendedName>
        <fullName evidence="4">Vegetative cell wall protein gp1</fullName>
    </recommendedName>
</protein>
<keyword evidence="1" id="KW-0472">Membrane</keyword>